<feature type="region of interest" description="Disordered" evidence="1">
    <location>
        <begin position="348"/>
        <end position="388"/>
    </location>
</feature>
<feature type="compositionally biased region" description="Polar residues" evidence="1">
    <location>
        <begin position="718"/>
        <end position="735"/>
    </location>
</feature>
<feature type="region of interest" description="Disordered" evidence="1">
    <location>
        <begin position="715"/>
        <end position="758"/>
    </location>
</feature>
<keyword evidence="3" id="KW-1185">Reference proteome</keyword>
<dbReference type="GeneID" id="25250515"/>
<sequence length="1063" mass="113628">MENKFNITSEQHLPAETPTAPSRRNRAHANDDSPTEVVETPTRMTPSHGSSTLGNLSRVVPTFDALASESPCLSGASSPTESPDTEATILESFGRLTPDGPLILDAHATSAAHSPEAPSCRAVHAGDPVGESPGVDAEANSMLPPPETASSSPLAPGLPDQDVVFALDDLRVHLPRSLLTSERLRESFLARLVRVTEDLSEREAQDPEGLRALGALQPRTTACGAIRLEPREAEGFAALVSHLKGENPLNLSGPAFVLQTLVQMLADSTYWCIPCGPVYLPLFFWCSEAWVDELNGVYAVHPNERGALGPLPWGERSTTCFRRLSRLPTAPEPLKPYVKHTRADIPAETAGEIRGPEAATRPRGGLTQTTSPVPWQLTRGQGDDSNDAFGWQQHLKKWQEGPGGPAASDLDPTALIKGAQAGAAAAVAAASAVAATAAAAASTGWTAAVRRMGIVAASPRAQVSPTDELYAAEKSPATENIQAAVASSAPPSLERSASRLRPPQLHQQQQPQPFQKPQTSPGFARSPIRRLREAFQVDKSSPGSGSPHAISATAAGGRCQDCPPPLRGHASERLLLEGQVEGLADGLSAIEYFSCAPFHLALDRNQGKLLLAVDGCRYPHIQHAAQFSEMPLKAPTAFRVDELQWLLMLNACDYLDIQLSGVPWTSVEKQKRANGFDNCGTDNSDTEIEDTERSAAVTTAARAASRGLLRPCGMAADSPTSKQVSQSETANQRELSTTVAAASGGAVPSATDWQGASNRTSSVVGAEDIAAAAAAAAAWKDSPANQRQLQLQRARIPPHRILCCRLKTCSNFQGLHMVCVHPYGHVVVPSWPFTSAASRSSAFQSSIVAVSSGLFTRAVKQVQFYPWGIFALFADAPASRVFNSSGIAHGLSLVIGKAMVFGQTPRDIAEKRVQVYIHQTQQPYAPPLKPPDLSSIHDVIKVCPFVPPKELQAYKTEHGVNSDQIPMREYHRMLRLAVSVCGKLVGVISEGDFTLGVSRSCCMQPQPLIPTPDITSPTYEVVPSGFPNPKEGLFSSQLIGYFDIQSGKYYKCPVGHGYWILGE</sequence>
<dbReference type="EMBL" id="HG675732">
    <property type="protein sequence ID" value="CDJ42664.1"/>
    <property type="molecule type" value="Genomic_DNA"/>
</dbReference>
<dbReference type="RefSeq" id="XP_013233414.1">
    <property type="nucleotide sequence ID" value="XM_013377960.1"/>
</dbReference>
<dbReference type="AlphaFoldDB" id="U6L237"/>
<organism evidence="2 3">
    <name type="scientific">Eimeria tenella</name>
    <name type="common">Coccidian parasite</name>
    <dbReference type="NCBI Taxonomy" id="5802"/>
    <lineage>
        <taxon>Eukaryota</taxon>
        <taxon>Sar</taxon>
        <taxon>Alveolata</taxon>
        <taxon>Apicomplexa</taxon>
        <taxon>Conoidasida</taxon>
        <taxon>Coccidia</taxon>
        <taxon>Eucoccidiorida</taxon>
        <taxon>Eimeriorina</taxon>
        <taxon>Eimeriidae</taxon>
        <taxon>Eimeria</taxon>
    </lineage>
</organism>
<feature type="region of interest" description="Disordered" evidence="1">
    <location>
        <begin position="1"/>
        <end position="56"/>
    </location>
</feature>
<protein>
    <submittedName>
        <fullName evidence="2">Uncharacterized protein</fullName>
    </submittedName>
</protein>
<feature type="compositionally biased region" description="Low complexity" evidence="1">
    <location>
        <begin position="736"/>
        <end position="751"/>
    </location>
</feature>
<evidence type="ECO:0000313" key="3">
    <source>
        <dbReference type="Proteomes" id="UP000030747"/>
    </source>
</evidence>
<name>U6L237_EIMTE</name>
<feature type="compositionally biased region" description="Polar residues" evidence="1">
    <location>
        <begin position="1"/>
        <end position="11"/>
    </location>
</feature>
<accession>U6L237</accession>
<evidence type="ECO:0000256" key="1">
    <source>
        <dbReference type="SAM" id="MobiDB-lite"/>
    </source>
</evidence>
<reference evidence="2" key="1">
    <citation type="submission" date="2013-10" db="EMBL/GenBank/DDBJ databases">
        <title>Genomic analysis of the causative agents of coccidiosis in chickens.</title>
        <authorList>
            <person name="Reid A.J."/>
            <person name="Blake D."/>
            <person name="Billington K."/>
            <person name="Browne H."/>
            <person name="Dunn M."/>
            <person name="Hung S."/>
            <person name="Kawahara F."/>
            <person name="Miranda-Saavedra D."/>
            <person name="Mourier T."/>
            <person name="Nagra H."/>
            <person name="Otto T.D."/>
            <person name="Rawlings N."/>
            <person name="Sanchez A."/>
            <person name="Sanders M."/>
            <person name="Subramaniam C."/>
            <person name="Tay Y."/>
            <person name="Dear P."/>
            <person name="Doerig C."/>
            <person name="Gruber A."/>
            <person name="Parkinson J."/>
            <person name="Shirley M."/>
            <person name="Wan K.L."/>
            <person name="Berriman M."/>
            <person name="Tomley F."/>
            <person name="Pain A."/>
        </authorList>
    </citation>
    <scope>NUCLEOTIDE SEQUENCE [LARGE SCALE GENOMIC DNA]</scope>
    <source>
        <strain evidence="2">Houghton</strain>
    </source>
</reference>
<proteinExistence type="predicted"/>
<dbReference type="VEuPathDB" id="ToxoDB:ETH_00006550"/>
<feature type="region of interest" description="Disordered" evidence="1">
    <location>
        <begin position="482"/>
        <end position="524"/>
    </location>
</feature>
<feature type="region of interest" description="Disordered" evidence="1">
    <location>
        <begin position="110"/>
        <end position="156"/>
    </location>
</feature>
<dbReference type="VEuPathDB" id="ToxoDB:ETH2_0736800"/>
<evidence type="ECO:0000313" key="2">
    <source>
        <dbReference type="EMBL" id="CDJ42664.1"/>
    </source>
</evidence>
<gene>
    <name evidence="2" type="ORF">ETH_00006550</name>
</gene>
<dbReference type="OMA" id="DGCRYPH"/>
<feature type="region of interest" description="Disordered" evidence="1">
    <location>
        <begin position="537"/>
        <end position="557"/>
    </location>
</feature>
<feature type="compositionally biased region" description="Polar residues" evidence="1">
    <location>
        <begin position="42"/>
        <end position="55"/>
    </location>
</feature>
<feature type="compositionally biased region" description="Low complexity" evidence="1">
    <location>
        <begin position="502"/>
        <end position="521"/>
    </location>
</feature>
<dbReference type="Proteomes" id="UP000030747">
    <property type="component" value="Unassembled WGS sequence"/>
</dbReference>
<dbReference type="OrthoDB" id="346146at2759"/>
<reference evidence="2" key="2">
    <citation type="submission" date="2013-10" db="EMBL/GenBank/DDBJ databases">
        <authorList>
            <person name="Aslett M."/>
        </authorList>
    </citation>
    <scope>NUCLEOTIDE SEQUENCE [LARGE SCALE GENOMIC DNA]</scope>
    <source>
        <strain evidence="2">Houghton</strain>
    </source>
</reference>